<comment type="caution">
    <text evidence="1">The sequence shown here is derived from an EMBL/GenBank/DDBJ whole genome shotgun (WGS) entry which is preliminary data.</text>
</comment>
<name>A0A2A4CQB6_9RHOB</name>
<reference evidence="1 2" key="1">
    <citation type="submission" date="2017-09" db="EMBL/GenBank/DDBJ databases">
        <title>A multilocus sequence analysis scheme for characterization of bacteria in the genus Thioclava.</title>
        <authorList>
            <person name="Liu Y."/>
            <person name="Shao Z."/>
        </authorList>
    </citation>
    <scope>NUCLEOTIDE SEQUENCE [LARGE SCALE GENOMIC DNA]</scope>
    <source>
        <strain evidence="1 2">CAU 1312</strain>
    </source>
</reference>
<proteinExistence type="predicted"/>
<dbReference type="Proteomes" id="UP000243507">
    <property type="component" value="Unassembled WGS sequence"/>
</dbReference>
<accession>A0A2A4CQB6</accession>
<evidence type="ECO:0000313" key="2">
    <source>
        <dbReference type="Proteomes" id="UP000243507"/>
    </source>
</evidence>
<keyword evidence="2" id="KW-1185">Reference proteome</keyword>
<dbReference type="AlphaFoldDB" id="A0A2A4CQB6"/>
<evidence type="ECO:0000313" key="1">
    <source>
        <dbReference type="EMBL" id="PCD76677.1"/>
    </source>
</evidence>
<dbReference type="EMBL" id="NTJD01000005">
    <property type="protein sequence ID" value="PCD76677.1"/>
    <property type="molecule type" value="Genomic_DNA"/>
</dbReference>
<protein>
    <submittedName>
        <fullName evidence="1">Uncharacterized protein</fullName>
    </submittedName>
</protein>
<sequence length="115" mass="13253">MQMKEFSKGQLKREADLIATCAKWSGEYLPSHHGPGSWATTYSNEFVSASTDLCLLYHEAGYKWDHDTIVRLYIAFRDNGIRSCRGGVFNFDTTKYLYQRPIFREFQRRGLVGSG</sequence>
<gene>
    <name evidence="1" type="ORF">CLN94_08775</name>
</gene>
<organism evidence="1 2">
    <name type="scientific">Pseudothioclava arenosa</name>
    <dbReference type="NCBI Taxonomy" id="1795308"/>
    <lineage>
        <taxon>Bacteria</taxon>
        <taxon>Pseudomonadati</taxon>
        <taxon>Pseudomonadota</taxon>
        <taxon>Alphaproteobacteria</taxon>
        <taxon>Rhodobacterales</taxon>
        <taxon>Paracoccaceae</taxon>
        <taxon>Pseudothioclava</taxon>
    </lineage>
</organism>